<dbReference type="Gene3D" id="3.40.50.720">
    <property type="entry name" value="NAD(P)-binding Rossmann-like Domain"/>
    <property type="match status" value="1"/>
</dbReference>
<accession>A0ABV3FZ95</accession>
<dbReference type="InterPro" id="IPR008030">
    <property type="entry name" value="NmrA-like"/>
</dbReference>
<organism evidence="4 5">
    <name type="scientific">Nocardia aurea</name>
    <dbReference type="NCBI Taxonomy" id="2144174"/>
    <lineage>
        <taxon>Bacteria</taxon>
        <taxon>Bacillati</taxon>
        <taxon>Actinomycetota</taxon>
        <taxon>Actinomycetes</taxon>
        <taxon>Mycobacteriales</taxon>
        <taxon>Nocardiaceae</taxon>
        <taxon>Nocardia</taxon>
    </lineage>
</organism>
<evidence type="ECO:0000259" key="3">
    <source>
        <dbReference type="Pfam" id="PF05368"/>
    </source>
</evidence>
<evidence type="ECO:0000313" key="5">
    <source>
        <dbReference type="Proteomes" id="UP001551695"/>
    </source>
</evidence>
<feature type="domain" description="NmrA-like" evidence="3">
    <location>
        <begin position="6"/>
        <end position="241"/>
    </location>
</feature>
<dbReference type="Pfam" id="PF05368">
    <property type="entry name" value="NmrA"/>
    <property type="match status" value="1"/>
</dbReference>
<proteinExistence type="inferred from homology"/>
<dbReference type="InterPro" id="IPR051164">
    <property type="entry name" value="NmrA-like_oxidored"/>
</dbReference>
<dbReference type="PANTHER" id="PTHR42748:SF7">
    <property type="entry name" value="NMRA LIKE REDOX SENSOR 1-RELATED"/>
    <property type="match status" value="1"/>
</dbReference>
<dbReference type="Gene3D" id="3.90.25.10">
    <property type="entry name" value="UDP-galactose 4-epimerase, domain 1"/>
    <property type="match status" value="1"/>
</dbReference>
<protein>
    <submittedName>
        <fullName evidence="4">NmrA/HSCARG family protein</fullName>
    </submittedName>
</protein>
<name>A0ABV3FZ95_9NOCA</name>
<keyword evidence="2" id="KW-0521">NADP</keyword>
<evidence type="ECO:0000256" key="2">
    <source>
        <dbReference type="ARBA" id="ARBA00022857"/>
    </source>
</evidence>
<dbReference type="RefSeq" id="WP_357786799.1">
    <property type="nucleotide sequence ID" value="NZ_JBFAKC010000012.1"/>
</dbReference>
<comment type="caution">
    <text evidence="4">The sequence shown here is derived from an EMBL/GenBank/DDBJ whole genome shotgun (WGS) entry which is preliminary data.</text>
</comment>
<dbReference type="PANTHER" id="PTHR42748">
    <property type="entry name" value="NITROGEN METABOLITE REPRESSION PROTEIN NMRA FAMILY MEMBER"/>
    <property type="match status" value="1"/>
</dbReference>
<keyword evidence="5" id="KW-1185">Reference proteome</keyword>
<dbReference type="CDD" id="cd05251">
    <property type="entry name" value="NmrA_like_SDR_a"/>
    <property type="match status" value="1"/>
</dbReference>
<sequence length="305" mass="32424">MSSQHDPILVTGATGQQGGATARRLLADGIAVRALVRDPQSAAAQDLAASGAELVTGDLDRPESLAPAVAGTRGVFLVPPVAFGPTGWDVDLEASRGIHVIEAAARAGVDHIVFTGVASMSGDAQRDAAGKRRIEAALIDGETRYTVLRPVRFMENYLIRDFPVDGIADGVNHHIFRADRPLQMIAVADIGVFAAMAFANPDRFHGEILEIAGDDPTPDEAAATITRVTGHPVRYRELTEAEAEAFGTEIAGAWRLSRETGGWRADIAALRELHPGLLTLETWLTTGGSAKLATRREQQRADAGR</sequence>
<dbReference type="Proteomes" id="UP001551695">
    <property type="component" value="Unassembled WGS sequence"/>
</dbReference>
<evidence type="ECO:0000256" key="1">
    <source>
        <dbReference type="ARBA" id="ARBA00006328"/>
    </source>
</evidence>
<comment type="similarity">
    <text evidence="1">Belongs to the NmrA-type oxidoreductase family.</text>
</comment>
<reference evidence="4 5" key="1">
    <citation type="submission" date="2024-06" db="EMBL/GenBank/DDBJ databases">
        <title>The Natural Products Discovery Center: Release of the First 8490 Sequenced Strains for Exploring Actinobacteria Biosynthetic Diversity.</title>
        <authorList>
            <person name="Kalkreuter E."/>
            <person name="Kautsar S.A."/>
            <person name="Yang D."/>
            <person name="Bader C.D."/>
            <person name="Teijaro C.N."/>
            <person name="Fluegel L."/>
            <person name="Davis C.M."/>
            <person name="Simpson J.R."/>
            <person name="Lauterbach L."/>
            <person name="Steele A.D."/>
            <person name="Gui C."/>
            <person name="Meng S."/>
            <person name="Li G."/>
            <person name="Viehrig K."/>
            <person name="Ye F."/>
            <person name="Su P."/>
            <person name="Kiefer A.F."/>
            <person name="Nichols A."/>
            <person name="Cepeda A.J."/>
            <person name="Yan W."/>
            <person name="Fan B."/>
            <person name="Jiang Y."/>
            <person name="Adhikari A."/>
            <person name="Zheng C.-J."/>
            <person name="Schuster L."/>
            <person name="Cowan T.M."/>
            <person name="Smanski M.J."/>
            <person name="Chevrette M.G."/>
            <person name="De Carvalho L.P.S."/>
            <person name="Shen B."/>
        </authorList>
    </citation>
    <scope>NUCLEOTIDE SEQUENCE [LARGE SCALE GENOMIC DNA]</scope>
    <source>
        <strain evidence="4 5">NPDC050403</strain>
    </source>
</reference>
<dbReference type="EMBL" id="JBFAKC010000012">
    <property type="protein sequence ID" value="MEV0710755.1"/>
    <property type="molecule type" value="Genomic_DNA"/>
</dbReference>
<dbReference type="SUPFAM" id="SSF51735">
    <property type="entry name" value="NAD(P)-binding Rossmann-fold domains"/>
    <property type="match status" value="1"/>
</dbReference>
<evidence type="ECO:0000313" key="4">
    <source>
        <dbReference type="EMBL" id="MEV0710755.1"/>
    </source>
</evidence>
<dbReference type="InterPro" id="IPR036291">
    <property type="entry name" value="NAD(P)-bd_dom_sf"/>
</dbReference>
<gene>
    <name evidence="4" type="ORF">AB0I48_24625</name>
</gene>